<dbReference type="STRING" id="983966.A0A1E4SAL1"/>
<dbReference type="GO" id="GO:0030276">
    <property type="term" value="F:clathrin binding"/>
    <property type="evidence" value="ECO:0007669"/>
    <property type="project" value="TreeGrafter"/>
</dbReference>
<protein>
    <recommendedName>
        <fullName evidence="2">UBA domain-containing protein</fullName>
    </recommendedName>
</protein>
<feature type="domain" description="UBA" evidence="2">
    <location>
        <begin position="207"/>
        <end position="251"/>
    </location>
</feature>
<evidence type="ECO:0000256" key="1">
    <source>
        <dbReference type="SAM" id="MobiDB-lite"/>
    </source>
</evidence>
<sequence>MSKDQFADLLSFSKKKDESTMSLQEIQRLRGNNSTPMSGGINGTAVNQWSNFDILDKTSSSIPSVNPSKADLFEGFDLLHSNSQSKPVNKVASPPLSGDLFEGFGQSNGSKNNDLLDSFDFKPAATSPSVQSHTHLNPISQPKQQKQDKVPPADDFDSLFSVFDTPPKPPVSQPVSRPVSQPTEPSQRQDHPPRKPHRPRPQQPEPQVNDDAFDQAMAELIDMGFTPEQSNSALKHAGVDVQAAVSYIMTNAHNKARADAGLPPERLKSTQNGTHGSEDYVQTFQKYMSGATKKLMEVQRKFMAPSPAETGVPAWMRDAEKYKAKSQYDDDPEEITTEELKRLALERERDYKAKQRSPAPGPRPQPQVPRRTYTPQPPEKPSRPLRSPSHQPEESHVDLFSPIPSKPKQQPQPVVDLFSDSSLSIPSTRGSNRSTPVSSSTVSKATPQPVQRPQISISSTQLEFFKDSKEQGGIAFKNGDFTSALQHYETSLSALPEGHVYQIVALSNVITCLIKTGENKRVLELSEKAIALIGPSKGNGEEIDGKSMKNFWIKVMTRRAEAFEHLEKFKDALDSYTLLIENGGATKSVMDGKKRCNDVLNPRPKSTAPSRPVSRQPAKAATPRPRVATPAQSSSQASDRIRETLQKESQFEDDRFKLHDVVEQKLNSWKTGKEDNLRALLSNLDTVLWTETQWKKVSMGDLVMPKKVKICYLKAVAKVHPDKIPPDATSEQKMLAEGIFVVLNTAWEGFKQQNGMN</sequence>
<dbReference type="Gene3D" id="1.25.40.10">
    <property type="entry name" value="Tetratricopeptide repeat domain"/>
    <property type="match status" value="1"/>
</dbReference>
<feature type="region of interest" description="Disordered" evidence="1">
    <location>
        <begin position="350"/>
        <end position="458"/>
    </location>
</feature>
<dbReference type="InterPro" id="IPR009060">
    <property type="entry name" value="UBA-like_sf"/>
</dbReference>
<dbReference type="Gene3D" id="1.10.8.10">
    <property type="entry name" value="DNA helicase RuvA subunit, C-terminal domain"/>
    <property type="match status" value="1"/>
</dbReference>
<dbReference type="PANTHER" id="PTHR23172">
    <property type="entry name" value="AUXILIN/CYCLIN G-ASSOCIATED KINASE-RELATED"/>
    <property type="match status" value="1"/>
</dbReference>
<feature type="compositionally biased region" description="Polar residues" evidence="1">
    <location>
        <begin position="419"/>
        <end position="458"/>
    </location>
</feature>
<gene>
    <name evidence="3" type="ORF">CYBJADRAFT_165809</name>
</gene>
<feature type="compositionally biased region" description="Low complexity" evidence="1">
    <location>
        <begin position="173"/>
        <end position="182"/>
    </location>
</feature>
<feature type="region of interest" description="Disordered" evidence="1">
    <location>
        <begin position="591"/>
        <end position="642"/>
    </location>
</feature>
<dbReference type="InterPro" id="IPR015940">
    <property type="entry name" value="UBA"/>
</dbReference>
<evidence type="ECO:0000313" key="4">
    <source>
        <dbReference type="Proteomes" id="UP000094389"/>
    </source>
</evidence>
<dbReference type="InterPro" id="IPR011990">
    <property type="entry name" value="TPR-like_helical_dom_sf"/>
</dbReference>
<feature type="compositionally biased region" description="Low complexity" evidence="1">
    <location>
        <begin position="617"/>
        <end position="631"/>
    </location>
</feature>
<evidence type="ECO:0000259" key="2">
    <source>
        <dbReference type="PROSITE" id="PS50030"/>
    </source>
</evidence>
<dbReference type="SUPFAM" id="SSF46934">
    <property type="entry name" value="UBA-like"/>
    <property type="match status" value="1"/>
</dbReference>
<dbReference type="GeneID" id="30988618"/>
<dbReference type="InterPro" id="IPR036869">
    <property type="entry name" value="J_dom_sf"/>
</dbReference>
<dbReference type="OMA" id="GMHELVM"/>
<dbReference type="PANTHER" id="PTHR23172:SF19">
    <property type="entry name" value="J DOMAIN-CONTAINING PROTEIN"/>
    <property type="match status" value="1"/>
</dbReference>
<keyword evidence="4" id="KW-1185">Reference proteome</keyword>
<dbReference type="InterPro" id="IPR001623">
    <property type="entry name" value="DnaJ_domain"/>
</dbReference>
<dbReference type="CDD" id="cd06257">
    <property type="entry name" value="DnaJ"/>
    <property type="match status" value="1"/>
</dbReference>
<organism evidence="3 4">
    <name type="scientific">Cyberlindnera jadinii (strain ATCC 18201 / CBS 1600 / BCRC 20928 / JCM 3617 / NBRC 0987 / NRRL Y-1542)</name>
    <name type="common">Torula yeast</name>
    <name type="synonym">Candida utilis</name>
    <dbReference type="NCBI Taxonomy" id="983966"/>
    <lineage>
        <taxon>Eukaryota</taxon>
        <taxon>Fungi</taxon>
        <taxon>Dikarya</taxon>
        <taxon>Ascomycota</taxon>
        <taxon>Saccharomycotina</taxon>
        <taxon>Saccharomycetes</taxon>
        <taxon>Phaffomycetales</taxon>
        <taxon>Phaffomycetaceae</taxon>
        <taxon>Cyberlindnera</taxon>
    </lineage>
</organism>
<dbReference type="AlphaFoldDB" id="A0A1E4SAL1"/>
<dbReference type="CDD" id="cd14270">
    <property type="entry name" value="UBA"/>
    <property type="match status" value="1"/>
</dbReference>
<dbReference type="PROSITE" id="PS50030">
    <property type="entry name" value="UBA"/>
    <property type="match status" value="1"/>
</dbReference>
<dbReference type="GO" id="GO:0005737">
    <property type="term" value="C:cytoplasm"/>
    <property type="evidence" value="ECO:0007669"/>
    <property type="project" value="TreeGrafter"/>
</dbReference>
<feature type="compositionally biased region" description="Polar residues" evidence="1">
    <location>
        <begin position="126"/>
        <end position="140"/>
    </location>
</feature>
<dbReference type="RefSeq" id="XP_020073580.1">
    <property type="nucleotide sequence ID" value="XM_020214222.1"/>
</dbReference>
<feature type="region of interest" description="Disordered" evidence="1">
    <location>
        <begin position="112"/>
        <end position="209"/>
    </location>
</feature>
<dbReference type="GO" id="GO:0072318">
    <property type="term" value="P:clathrin coat disassembly"/>
    <property type="evidence" value="ECO:0007669"/>
    <property type="project" value="TreeGrafter"/>
</dbReference>
<dbReference type="GO" id="GO:0072583">
    <property type="term" value="P:clathrin-dependent endocytosis"/>
    <property type="evidence" value="ECO:0007669"/>
    <property type="project" value="TreeGrafter"/>
</dbReference>
<feature type="compositionally biased region" description="Low complexity" evidence="1">
    <location>
        <begin position="401"/>
        <end position="413"/>
    </location>
</feature>
<reference evidence="3 4" key="1">
    <citation type="journal article" date="2016" name="Proc. Natl. Acad. Sci. U.S.A.">
        <title>Comparative genomics of biotechnologically important yeasts.</title>
        <authorList>
            <person name="Riley R."/>
            <person name="Haridas S."/>
            <person name="Wolfe K.H."/>
            <person name="Lopes M.R."/>
            <person name="Hittinger C.T."/>
            <person name="Goeker M."/>
            <person name="Salamov A.A."/>
            <person name="Wisecaver J.H."/>
            <person name="Long T.M."/>
            <person name="Calvey C.H."/>
            <person name="Aerts A.L."/>
            <person name="Barry K.W."/>
            <person name="Choi C."/>
            <person name="Clum A."/>
            <person name="Coughlan A.Y."/>
            <person name="Deshpande S."/>
            <person name="Douglass A.P."/>
            <person name="Hanson S.J."/>
            <person name="Klenk H.-P."/>
            <person name="LaButti K.M."/>
            <person name="Lapidus A."/>
            <person name="Lindquist E.A."/>
            <person name="Lipzen A.M."/>
            <person name="Meier-Kolthoff J.P."/>
            <person name="Ohm R.A."/>
            <person name="Otillar R.P."/>
            <person name="Pangilinan J.L."/>
            <person name="Peng Y."/>
            <person name="Rokas A."/>
            <person name="Rosa C.A."/>
            <person name="Scheuner C."/>
            <person name="Sibirny A.A."/>
            <person name="Slot J.C."/>
            <person name="Stielow J.B."/>
            <person name="Sun H."/>
            <person name="Kurtzman C.P."/>
            <person name="Blackwell M."/>
            <person name="Grigoriev I.V."/>
            <person name="Jeffries T.W."/>
        </authorList>
    </citation>
    <scope>NUCLEOTIDE SEQUENCE [LARGE SCALE GENOMIC DNA]</scope>
    <source>
        <strain evidence="4">ATCC 18201 / CBS 1600 / BCRC 20928 / JCM 3617 / NBRC 0987 / NRRL Y-1542</strain>
    </source>
</reference>
<dbReference type="OrthoDB" id="1717591at2759"/>
<dbReference type="Proteomes" id="UP000094389">
    <property type="component" value="Unassembled WGS sequence"/>
</dbReference>
<dbReference type="EMBL" id="KV453925">
    <property type="protein sequence ID" value="ODV76541.1"/>
    <property type="molecule type" value="Genomic_DNA"/>
</dbReference>
<dbReference type="SUPFAM" id="SSF48452">
    <property type="entry name" value="TPR-like"/>
    <property type="match status" value="1"/>
</dbReference>
<dbReference type="Gene3D" id="1.10.287.110">
    <property type="entry name" value="DnaJ domain"/>
    <property type="match status" value="1"/>
</dbReference>
<dbReference type="SMART" id="SM00165">
    <property type="entry name" value="UBA"/>
    <property type="match status" value="1"/>
</dbReference>
<proteinExistence type="predicted"/>
<feature type="region of interest" description="Disordered" evidence="1">
    <location>
        <begin position="256"/>
        <end position="277"/>
    </location>
</feature>
<name>A0A1E4SAL1_CYBJN</name>
<dbReference type="FunFam" id="1.10.287.110:FF:000002">
    <property type="entry name" value="putative tyrosine-protein phosphatase auxilin isoform X2"/>
    <property type="match status" value="1"/>
</dbReference>
<dbReference type="GO" id="GO:0031982">
    <property type="term" value="C:vesicle"/>
    <property type="evidence" value="ECO:0007669"/>
    <property type="project" value="TreeGrafter"/>
</dbReference>
<dbReference type="SUPFAM" id="SSF46565">
    <property type="entry name" value="Chaperone J-domain"/>
    <property type="match status" value="1"/>
</dbReference>
<evidence type="ECO:0000313" key="3">
    <source>
        <dbReference type="EMBL" id="ODV76541.1"/>
    </source>
</evidence>
<accession>A0A1E4SAL1</accession>